<comment type="cofactor">
    <cofactor evidence="1">
        <name>pyridoxal 5'-phosphate</name>
        <dbReference type="ChEBI" id="CHEBI:597326"/>
    </cofactor>
</comment>
<dbReference type="InterPro" id="IPR015424">
    <property type="entry name" value="PyrdxlP-dep_Trfase"/>
</dbReference>
<dbReference type="GO" id="GO:0030170">
    <property type="term" value="F:pyridoxal phosphate binding"/>
    <property type="evidence" value="ECO:0007669"/>
    <property type="project" value="InterPro"/>
</dbReference>
<dbReference type="Pfam" id="PF00202">
    <property type="entry name" value="Aminotran_3"/>
    <property type="match status" value="1"/>
</dbReference>
<dbReference type="OrthoDB" id="425114at2759"/>
<dbReference type="Gene3D" id="3.90.1150.10">
    <property type="entry name" value="Aspartate Aminotransferase, domain 1"/>
    <property type="match status" value="1"/>
</dbReference>
<dbReference type="AlphaFoldDB" id="A0A6A6GQA4"/>
<evidence type="ECO:0000256" key="1">
    <source>
        <dbReference type="ARBA" id="ARBA00001933"/>
    </source>
</evidence>
<proteinExistence type="inferred from homology"/>
<evidence type="ECO:0000256" key="3">
    <source>
        <dbReference type="RuleBase" id="RU003560"/>
    </source>
</evidence>
<evidence type="ECO:0000313" key="4">
    <source>
        <dbReference type="EMBL" id="KAF2227680.1"/>
    </source>
</evidence>
<dbReference type="PANTHER" id="PTHR43713:SF3">
    <property type="entry name" value="GLUTAMATE-1-SEMIALDEHYDE 2,1-AMINOMUTASE 1, CHLOROPLASTIC-RELATED"/>
    <property type="match status" value="1"/>
</dbReference>
<name>A0A6A6GQA4_9PEZI</name>
<dbReference type="GO" id="GO:0008483">
    <property type="term" value="F:transaminase activity"/>
    <property type="evidence" value="ECO:0007669"/>
    <property type="project" value="UniProtKB-KW"/>
</dbReference>
<evidence type="ECO:0000256" key="2">
    <source>
        <dbReference type="ARBA" id="ARBA00022898"/>
    </source>
</evidence>
<comment type="similarity">
    <text evidence="3">Belongs to the class-III pyridoxal-phosphate-dependent aminotransferase family.</text>
</comment>
<accession>A0A6A6GQA4</accession>
<dbReference type="PANTHER" id="PTHR43713">
    <property type="entry name" value="GLUTAMATE-1-SEMIALDEHYDE 2,1-AMINOMUTASE"/>
    <property type="match status" value="1"/>
</dbReference>
<dbReference type="Gene3D" id="3.40.640.10">
    <property type="entry name" value="Type I PLP-dependent aspartate aminotransferase-like (Major domain)"/>
    <property type="match status" value="1"/>
</dbReference>
<gene>
    <name evidence="4" type="ORF">BDZ85DRAFT_6140</name>
</gene>
<keyword evidence="2 3" id="KW-0663">Pyridoxal phosphate</keyword>
<keyword evidence="4" id="KW-0032">Aminotransferase</keyword>
<protein>
    <submittedName>
        <fullName evidence="4">Class III aminotransferase</fullName>
    </submittedName>
</protein>
<reference evidence="5" key="1">
    <citation type="journal article" date="2020" name="Stud. Mycol.">
        <title>101 Dothideomycetes genomes: A test case for predicting lifestyles and emergence of pathogens.</title>
        <authorList>
            <person name="Haridas S."/>
            <person name="Albert R."/>
            <person name="Binder M."/>
            <person name="Bloem J."/>
            <person name="LaButti K."/>
            <person name="Salamov A."/>
            <person name="Andreopoulos B."/>
            <person name="Baker S."/>
            <person name="Barry K."/>
            <person name="Bills G."/>
            <person name="Bluhm B."/>
            <person name="Cannon C."/>
            <person name="Castanera R."/>
            <person name="Culley D."/>
            <person name="Daum C."/>
            <person name="Ezra D."/>
            <person name="Gonzalez J."/>
            <person name="Henrissat B."/>
            <person name="Kuo A."/>
            <person name="Liang C."/>
            <person name="Lipzen A."/>
            <person name="Lutzoni F."/>
            <person name="Magnuson J."/>
            <person name="Mondo S."/>
            <person name="Nolan M."/>
            <person name="Ohm R."/>
            <person name="Pangilinan J."/>
            <person name="Park H.-J."/>
            <person name="Ramirez L."/>
            <person name="Alfaro M."/>
            <person name="Sun H."/>
            <person name="Tritt A."/>
            <person name="Yoshinaga Y."/>
            <person name="Zwiers L.-H."/>
            <person name="Turgeon B."/>
            <person name="Goodwin S."/>
            <person name="Spatafora J."/>
            <person name="Crous P."/>
            <person name="Grigoriev I."/>
        </authorList>
    </citation>
    <scope>NUCLEOTIDE SEQUENCE [LARGE SCALE GENOMIC DNA]</scope>
    <source>
        <strain evidence="5">CECT 20119</strain>
    </source>
</reference>
<keyword evidence="4" id="KW-0808">Transferase</keyword>
<dbReference type="InterPro" id="IPR005814">
    <property type="entry name" value="Aminotrans_3"/>
</dbReference>
<dbReference type="Proteomes" id="UP000799538">
    <property type="component" value="Unassembled WGS sequence"/>
</dbReference>
<sequence>MAGTAAYNTLASSFITQNPRSKAIHEAATTPLPGGNTRTVLFYHPFPLSISKAVGSKLHDTDGHVYTDLLGEYTAGLYGHSDPTILSAITNAVHRGLNYGGHNKNEAKLATLIKARFPSIDLIRYTNSGTEATLMSLALARAYTSKTKTLVFSGGYHGGAFAFGGGVSSPVNAPFPFLIAEYNDLASAQSLALAPENKSSLAAILVEPMLGSGGAIPGDVAFLTGLRDLANQTGAVLIYDEVMTSRMHSGGGIQSQLPLHLRPDLTTLGKYIGGGMSFGAFGGIQHIMELFDPRRKGALAHAGTFNNNVLTMAAGCAGLEKVFTPSRAEELHERGERLRRELREVGRGTLLQVTGKGSLMNIHFSAREGEGIRKPADVGEEYRGLGDVLHLFLLSKGYYIARRGFIALSLALEDEELKGFVGAVREFITVYPDLLRLPAVSKL</sequence>
<dbReference type="SUPFAM" id="SSF53383">
    <property type="entry name" value="PLP-dependent transferases"/>
    <property type="match status" value="1"/>
</dbReference>
<dbReference type="InterPro" id="IPR015422">
    <property type="entry name" value="PyrdxlP-dep_Trfase_small"/>
</dbReference>
<evidence type="ECO:0000313" key="5">
    <source>
        <dbReference type="Proteomes" id="UP000799538"/>
    </source>
</evidence>
<dbReference type="EMBL" id="ML992501">
    <property type="protein sequence ID" value="KAF2227680.1"/>
    <property type="molecule type" value="Genomic_DNA"/>
</dbReference>
<dbReference type="InterPro" id="IPR015421">
    <property type="entry name" value="PyrdxlP-dep_Trfase_major"/>
</dbReference>
<keyword evidence="5" id="KW-1185">Reference proteome</keyword>
<organism evidence="4 5">
    <name type="scientific">Elsinoe ampelina</name>
    <dbReference type="NCBI Taxonomy" id="302913"/>
    <lineage>
        <taxon>Eukaryota</taxon>
        <taxon>Fungi</taxon>
        <taxon>Dikarya</taxon>
        <taxon>Ascomycota</taxon>
        <taxon>Pezizomycotina</taxon>
        <taxon>Dothideomycetes</taxon>
        <taxon>Dothideomycetidae</taxon>
        <taxon>Myriangiales</taxon>
        <taxon>Elsinoaceae</taxon>
        <taxon>Elsinoe</taxon>
    </lineage>
</organism>